<dbReference type="InterPro" id="IPR000073">
    <property type="entry name" value="AB_hydrolase_1"/>
</dbReference>
<dbReference type="EMBL" id="AOIB01000031">
    <property type="protein sequence ID" value="ELY55242.1"/>
    <property type="molecule type" value="Genomic_DNA"/>
</dbReference>
<reference evidence="2 3" key="1">
    <citation type="journal article" date="2014" name="PLoS Genet.">
        <title>Phylogenetically driven sequencing of extremely halophilic archaea reveals strategies for static and dynamic osmo-response.</title>
        <authorList>
            <person name="Becker E.A."/>
            <person name="Seitzer P.M."/>
            <person name="Tritt A."/>
            <person name="Larsen D."/>
            <person name="Krusor M."/>
            <person name="Yao A.I."/>
            <person name="Wu D."/>
            <person name="Madern D."/>
            <person name="Eisen J.A."/>
            <person name="Darling A.E."/>
            <person name="Facciotti M.T."/>
        </authorList>
    </citation>
    <scope>NUCLEOTIDE SEQUENCE [LARGE SCALE GENOMIC DNA]</scope>
    <source>
        <strain evidence="2 3">DSM 10524</strain>
    </source>
</reference>
<proteinExistence type="predicted"/>
<dbReference type="Gene3D" id="3.40.50.1820">
    <property type="entry name" value="alpha/beta hydrolase"/>
    <property type="match status" value="1"/>
</dbReference>
<dbReference type="PATRIC" id="fig|1227497.3.peg.3241"/>
<dbReference type="STRING" id="1227497.C491_16032"/>
<name>L9X0U1_9EURY</name>
<evidence type="ECO:0000313" key="2">
    <source>
        <dbReference type="EMBL" id="ELY55242.1"/>
    </source>
</evidence>
<organism evidence="2 3">
    <name type="scientific">Natronococcus amylolyticus DSM 10524</name>
    <dbReference type="NCBI Taxonomy" id="1227497"/>
    <lineage>
        <taxon>Archaea</taxon>
        <taxon>Methanobacteriati</taxon>
        <taxon>Methanobacteriota</taxon>
        <taxon>Stenosarchaea group</taxon>
        <taxon>Halobacteria</taxon>
        <taxon>Halobacteriales</taxon>
        <taxon>Natrialbaceae</taxon>
        <taxon>Natronococcus</taxon>
    </lineage>
</organism>
<dbReference type="PANTHER" id="PTHR43194:SF2">
    <property type="entry name" value="PEROXISOMAL MEMBRANE PROTEIN LPX1"/>
    <property type="match status" value="1"/>
</dbReference>
<evidence type="ECO:0000259" key="1">
    <source>
        <dbReference type="Pfam" id="PF12697"/>
    </source>
</evidence>
<keyword evidence="2" id="KW-0378">Hydrolase</keyword>
<sequence length="258" mass="27979">METVRHHGRETAYEVADRGGTGPTICFVHGSGGSRAAWKAQHRLADRYPVVAVDLSGHGDSGDVDASAGYTALSAYADDVAAVLEATDASVLAGSSLGGAVTMQLLLEREPDIDGVVLAGTGAKLGVLQDLLEWLDTDFDRALEFLHGSDRLFHDPDPELRDESIERMRECGQATVRRDFRTCHRFDVRDDVHRIDVPALAVYGEHDQLTPPQYHEYLADEIGEGDLVEIEGAAHLAMLEQPVAFNEAVAEFVGGLEE</sequence>
<dbReference type="GO" id="GO:0016787">
    <property type="term" value="F:hydrolase activity"/>
    <property type="evidence" value="ECO:0007669"/>
    <property type="project" value="UniProtKB-KW"/>
</dbReference>
<accession>L9X0U1</accession>
<dbReference type="eggNOG" id="arCOG01648">
    <property type="taxonomic scope" value="Archaea"/>
</dbReference>
<dbReference type="PANTHER" id="PTHR43194">
    <property type="entry name" value="HYDROLASE ALPHA/BETA FOLD FAMILY"/>
    <property type="match status" value="1"/>
</dbReference>
<gene>
    <name evidence="2" type="ORF">C491_16032</name>
</gene>
<dbReference type="AlphaFoldDB" id="L9X0U1"/>
<dbReference type="SUPFAM" id="SSF53474">
    <property type="entry name" value="alpha/beta-Hydrolases"/>
    <property type="match status" value="1"/>
</dbReference>
<keyword evidence="3" id="KW-1185">Reference proteome</keyword>
<dbReference type="InterPro" id="IPR050228">
    <property type="entry name" value="Carboxylesterase_BioH"/>
</dbReference>
<dbReference type="Pfam" id="PF12697">
    <property type="entry name" value="Abhydrolase_6"/>
    <property type="match status" value="1"/>
</dbReference>
<dbReference type="OrthoDB" id="312142at2157"/>
<dbReference type="Proteomes" id="UP000011688">
    <property type="component" value="Unassembled WGS sequence"/>
</dbReference>
<evidence type="ECO:0000313" key="3">
    <source>
        <dbReference type="Proteomes" id="UP000011688"/>
    </source>
</evidence>
<feature type="domain" description="AB hydrolase-1" evidence="1">
    <location>
        <begin position="27"/>
        <end position="248"/>
    </location>
</feature>
<protein>
    <submittedName>
        <fullName evidence="2">Alpha/beta hydrolase fold protein</fullName>
    </submittedName>
</protein>
<dbReference type="PRINTS" id="PR00111">
    <property type="entry name" value="ABHYDROLASE"/>
</dbReference>
<comment type="caution">
    <text evidence="2">The sequence shown here is derived from an EMBL/GenBank/DDBJ whole genome shotgun (WGS) entry which is preliminary data.</text>
</comment>
<dbReference type="InterPro" id="IPR029058">
    <property type="entry name" value="AB_hydrolase_fold"/>
</dbReference>
<dbReference type="RefSeq" id="WP_005557995.1">
    <property type="nucleotide sequence ID" value="NZ_AOIB01000031.1"/>
</dbReference>